<accession>A0A672IRH8</accession>
<dbReference type="Ensembl" id="ENSSFAT00005044989.1">
    <property type="protein sequence ID" value="ENSSFAP00005043440.1"/>
    <property type="gene ID" value="ENSSFAG00005021484.1"/>
</dbReference>
<keyword evidence="4" id="KW-1185">Reference proteome</keyword>
<dbReference type="GO" id="GO:0008009">
    <property type="term" value="F:chemokine activity"/>
    <property type="evidence" value="ECO:0007669"/>
    <property type="project" value="InterPro"/>
</dbReference>
<dbReference type="Pfam" id="PF00048">
    <property type="entry name" value="IL8"/>
    <property type="match status" value="1"/>
</dbReference>
<dbReference type="SUPFAM" id="SSF54117">
    <property type="entry name" value="Interleukin 8-like chemokines"/>
    <property type="match status" value="1"/>
</dbReference>
<dbReference type="Gene3D" id="2.40.50.40">
    <property type="match status" value="1"/>
</dbReference>
<proteinExistence type="predicted"/>
<dbReference type="InterPro" id="IPR001811">
    <property type="entry name" value="Chemokine_IL8-like_dom"/>
</dbReference>
<evidence type="ECO:0000313" key="3">
    <source>
        <dbReference type="Ensembl" id="ENSSFAP00005043440.1"/>
    </source>
</evidence>
<protein>
    <recommendedName>
        <fullName evidence="2">Chemokine interleukin-8-like domain-containing protein</fullName>
    </recommendedName>
</protein>
<dbReference type="AlphaFoldDB" id="A0A672IRH8"/>
<dbReference type="InParanoid" id="A0A672IRH8"/>
<reference evidence="3" key="3">
    <citation type="submission" date="2025-09" db="UniProtKB">
        <authorList>
            <consortium name="Ensembl"/>
        </authorList>
    </citation>
    <scope>IDENTIFICATION</scope>
</reference>
<reference evidence="3" key="1">
    <citation type="submission" date="2019-06" db="EMBL/GenBank/DDBJ databases">
        <authorList>
            <consortium name="Wellcome Sanger Institute Data Sharing"/>
        </authorList>
    </citation>
    <scope>NUCLEOTIDE SEQUENCE [LARGE SCALE GENOMIC DNA]</scope>
</reference>
<evidence type="ECO:0000256" key="1">
    <source>
        <dbReference type="ARBA" id="ARBA00022514"/>
    </source>
</evidence>
<dbReference type="FunCoup" id="A0A672IRH8">
    <property type="interactions" value="7"/>
</dbReference>
<keyword evidence="1" id="KW-0202">Cytokine</keyword>
<name>A0A672IRH8_SALFA</name>
<feature type="domain" description="Chemokine interleukin-8-like" evidence="2">
    <location>
        <begin position="32"/>
        <end position="91"/>
    </location>
</feature>
<reference evidence="3" key="2">
    <citation type="submission" date="2025-08" db="UniProtKB">
        <authorList>
            <consortium name="Ensembl"/>
        </authorList>
    </citation>
    <scope>IDENTIFICATION</scope>
</reference>
<dbReference type="OMA" id="CFEQNEN"/>
<evidence type="ECO:0000313" key="4">
    <source>
        <dbReference type="Proteomes" id="UP000472267"/>
    </source>
</evidence>
<sequence length="101" mass="11528">MRFILASGIVCLSGRPQCYRPSPKSHKPMAPSCCSSVSARPFQERVNFCFEQNENSFPNCRVHAFILVTASQKIHCVDPAAKWLRRRFQRLQNNGICCQIL</sequence>
<dbReference type="Proteomes" id="UP000472267">
    <property type="component" value="Chromosome 8"/>
</dbReference>
<organism evidence="3 4">
    <name type="scientific">Salarias fasciatus</name>
    <name type="common">Jewelled blenny</name>
    <name type="synonym">Blennius fasciatus</name>
    <dbReference type="NCBI Taxonomy" id="181472"/>
    <lineage>
        <taxon>Eukaryota</taxon>
        <taxon>Metazoa</taxon>
        <taxon>Chordata</taxon>
        <taxon>Craniata</taxon>
        <taxon>Vertebrata</taxon>
        <taxon>Euteleostomi</taxon>
        <taxon>Actinopterygii</taxon>
        <taxon>Neopterygii</taxon>
        <taxon>Teleostei</taxon>
        <taxon>Neoteleostei</taxon>
        <taxon>Acanthomorphata</taxon>
        <taxon>Ovalentaria</taxon>
        <taxon>Blenniimorphae</taxon>
        <taxon>Blenniiformes</taxon>
        <taxon>Blennioidei</taxon>
        <taxon>Blenniidae</taxon>
        <taxon>Salariinae</taxon>
        <taxon>Salarias</taxon>
    </lineage>
</organism>
<evidence type="ECO:0000259" key="2">
    <source>
        <dbReference type="Pfam" id="PF00048"/>
    </source>
</evidence>
<dbReference type="InterPro" id="IPR036048">
    <property type="entry name" value="Interleukin_8-like_sf"/>
</dbReference>
<dbReference type="GO" id="GO:0005615">
    <property type="term" value="C:extracellular space"/>
    <property type="evidence" value="ECO:0007669"/>
    <property type="project" value="UniProtKB-KW"/>
</dbReference>
<dbReference type="GO" id="GO:0006955">
    <property type="term" value="P:immune response"/>
    <property type="evidence" value="ECO:0007669"/>
    <property type="project" value="InterPro"/>
</dbReference>